<evidence type="ECO:0000313" key="2">
    <source>
        <dbReference type="EMBL" id="PVD38145.1"/>
    </source>
</evidence>
<feature type="region of interest" description="Disordered" evidence="1">
    <location>
        <begin position="233"/>
        <end position="256"/>
    </location>
</feature>
<protein>
    <submittedName>
        <fullName evidence="2">Uncharacterized protein</fullName>
    </submittedName>
</protein>
<dbReference type="EMBL" id="PZQS01000001">
    <property type="protein sequence ID" value="PVD38145.1"/>
    <property type="molecule type" value="Genomic_DNA"/>
</dbReference>
<dbReference type="AlphaFoldDB" id="A0A2T7PXJ0"/>
<name>A0A2T7PXJ0_POMCA</name>
<proteinExistence type="predicted"/>
<dbReference type="OrthoDB" id="6147043at2759"/>
<feature type="region of interest" description="Disordered" evidence="1">
    <location>
        <begin position="63"/>
        <end position="83"/>
    </location>
</feature>
<keyword evidence="3" id="KW-1185">Reference proteome</keyword>
<comment type="caution">
    <text evidence="2">The sequence shown here is derived from an EMBL/GenBank/DDBJ whole genome shotgun (WGS) entry which is preliminary data.</text>
</comment>
<dbReference type="Proteomes" id="UP000245119">
    <property type="component" value="Linkage Group LG1"/>
</dbReference>
<sequence>MFDYGCVAWYVWQGGSSKQGPFSRQFTVRCTAPPVWLRMKWGRAHTTLQGSMVRHSPSRFLQRTGGKLPHAEAPLTGKEGGGEWSDSELVDVGAEILLQHIINRKRVLMTTSSSSGLASFSFTHTHALSRLPYSSARTASIAAQTAPCKAKGDYRVLLGGFELLRLASLSLDVTVLKGLKRAISDKARHPTYLVVRSKEKGRRKNPAVAISSVAAAIRPVAARDAMRSPSYLRPASGYAPVMEEDPQVKRLKQTPT</sequence>
<accession>A0A2T7PXJ0</accession>
<organism evidence="2 3">
    <name type="scientific">Pomacea canaliculata</name>
    <name type="common">Golden apple snail</name>
    <dbReference type="NCBI Taxonomy" id="400727"/>
    <lineage>
        <taxon>Eukaryota</taxon>
        <taxon>Metazoa</taxon>
        <taxon>Spiralia</taxon>
        <taxon>Lophotrochozoa</taxon>
        <taxon>Mollusca</taxon>
        <taxon>Gastropoda</taxon>
        <taxon>Caenogastropoda</taxon>
        <taxon>Architaenioglossa</taxon>
        <taxon>Ampullarioidea</taxon>
        <taxon>Ampullariidae</taxon>
        <taxon>Pomacea</taxon>
    </lineage>
</organism>
<evidence type="ECO:0000313" key="3">
    <source>
        <dbReference type="Proteomes" id="UP000245119"/>
    </source>
</evidence>
<gene>
    <name evidence="2" type="ORF">C0Q70_00756</name>
</gene>
<reference evidence="2 3" key="1">
    <citation type="submission" date="2018-04" db="EMBL/GenBank/DDBJ databases">
        <title>The genome of golden apple snail Pomacea canaliculata provides insight into stress tolerance and invasive adaptation.</title>
        <authorList>
            <person name="Liu C."/>
            <person name="Liu B."/>
            <person name="Ren Y."/>
            <person name="Zhang Y."/>
            <person name="Wang H."/>
            <person name="Li S."/>
            <person name="Jiang F."/>
            <person name="Yin L."/>
            <person name="Zhang G."/>
            <person name="Qian W."/>
            <person name="Fan W."/>
        </authorList>
    </citation>
    <scope>NUCLEOTIDE SEQUENCE [LARGE SCALE GENOMIC DNA]</scope>
    <source>
        <strain evidence="2">SZHN2017</strain>
        <tissue evidence="2">Muscle</tissue>
    </source>
</reference>
<evidence type="ECO:0000256" key="1">
    <source>
        <dbReference type="SAM" id="MobiDB-lite"/>
    </source>
</evidence>